<name>A0A3E0G7H0_9PSEU</name>
<evidence type="ECO:0000313" key="1">
    <source>
        <dbReference type="EMBL" id="REH17899.1"/>
    </source>
</evidence>
<reference evidence="1 2" key="1">
    <citation type="submission" date="2018-08" db="EMBL/GenBank/DDBJ databases">
        <title>Genomic Encyclopedia of Archaeal and Bacterial Type Strains, Phase II (KMG-II): from individual species to whole genera.</title>
        <authorList>
            <person name="Goeker M."/>
        </authorList>
    </citation>
    <scope>NUCLEOTIDE SEQUENCE [LARGE SCALE GENOMIC DNA]</scope>
    <source>
        <strain evidence="1 2">DSM 45791</strain>
    </source>
</reference>
<keyword evidence="2" id="KW-1185">Reference proteome</keyword>
<dbReference type="RefSeq" id="WP_147329082.1">
    <property type="nucleotide sequence ID" value="NZ_CP144375.1"/>
</dbReference>
<dbReference type="Proteomes" id="UP000256269">
    <property type="component" value="Unassembled WGS sequence"/>
</dbReference>
<dbReference type="AlphaFoldDB" id="A0A3E0G7H0"/>
<protein>
    <submittedName>
        <fullName evidence="1">Uncharacterized protein</fullName>
    </submittedName>
</protein>
<comment type="caution">
    <text evidence="1">The sequence shown here is derived from an EMBL/GenBank/DDBJ whole genome shotgun (WGS) entry which is preliminary data.</text>
</comment>
<sequence length="81" mass="8882">MVRRRSLVVRDEALAAVVSAIEDMVDAGGLAVVQGDGDSRKTSFLSDVARTWRNAASRRAALAAEFTRLFACLRRDWPVTC</sequence>
<proteinExistence type="predicted"/>
<dbReference type="EMBL" id="QUNO01000041">
    <property type="protein sequence ID" value="REH17899.1"/>
    <property type="molecule type" value="Genomic_DNA"/>
</dbReference>
<evidence type="ECO:0000313" key="2">
    <source>
        <dbReference type="Proteomes" id="UP000256269"/>
    </source>
</evidence>
<gene>
    <name evidence="1" type="ORF">BCF44_14116</name>
</gene>
<organism evidence="1 2">
    <name type="scientific">Kutzneria buriramensis</name>
    <dbReference type="NCBI Taxonomy" id="1045776"/>
    <lineage>
        <taxon>Bacteria</taxon>
        <taxon>Bacillati</taxon>
        <taxon>Actinomycetota</taxon>
        <taxon>Actinomycetes</taxon>
        <taxon>Pseudonocardiales</taxon>
        <taxon>Pseudonocardiaceae</taxon>
        <taxon>Kutzneria</taxon>
    </lineage>
</organism>
<accession>A0A3E0G7H0</accession>